<dbReference type="GO" id="GO:0005886">
    <property type="term" value="C:plasma membrane"/>
    <property type="evidence" value="ECO:0007669"/>
    <property type="project" value="UniProtKB-SubCell"/>
</dbReference>
<dbReference type="RefSeq" id="WP_085216381.1">
    <property type="nucleotide sequence ID" value="NZ_FXAM01000002.1"/>
</dbReference>
<gene>
    <name evidence="8" type="ORF">SAMN02949497_0363</name>
</gene>
<evidence type="ECO:0000256" key="4">
    <source>
        <dbReference type="ARBA" id="ARBA00022989"/>
    </source>
</evidence>
<evidence type="ECO:0000256" key="1">
    <source>
        <dbReference type="ARBA" id="ARBA00004651"/>
    </source>
</evidence>
<dbReference type="PANTHER" id="PTHR14939">
    <property type="entry name" value="F-BOX ONLY PROTEIN 22"/>
    <property type="match status" value="1"/>
</dbReference>
<dbReference type="PANTHER" id="PTHR14939:SF5">
    <property type="entry name" value="F-BOX ONLY PROTEIN 22"/>
    <property type="match status" value="1"/>
</dbReference>
<dbReference type="AlphaFoldDB" id="A0A1Y6D409"/>
<dbReference type="SMART" id="SM00897">
    <property type="entry name" value="FIST"/>
    <property type="match status" value="1"/>
</dbReference>
<dbReference type="SMART" id="SM01204">
    <property type="entry name" value="FIST_C"/>
    <property type="match status" value="1"/>
</dbReference>
<evidence type="ECO:0000259" key="6">
    <source>
        <dbReference type="SMART" id="SM00897"/>
    </source>
</evidence>
<evidence type="ECO:0000259" key="7">
    <source>
        <dbReference type="SMART" id="SM01204"/>
    </source>
</evidence>
<dbReference type="InterPro" id="IPR013702">
    <property type="entry name" value="FIST_domain_N"/>
</dbReference>
<protein>
    <submittedName>
        <fullName evidence="8">Small ligand-binding sensory domain FIST</fullName>
    </submittedName>
</protein>
<evidence type="ECO:0000256" key="3">
    <source>
        <dbReference type="ARBA" id="ARBA00022692"/>
    </source>
</evidence>
<keyword evidence="3" id="KW-0812">Transmembrane</keyword>
<keyword evidence="4" id="KW-1133">Transmembrane helix</keyword>
<dbReference type="Proteomes" id="UP000192923">
    <property type="component" value="Unassembled WGS sequence"/>
</dbReference>
<evidence type="ECO:0000313" key="9">
    <source>
        <dbReference type="Proteomes" id="UP000192923"/>
    </source>
</evidence>
<keyword evidence="5" id="KW-0472">Membrane</keyword>
<feature type="domain" description="FIST" evidence="6">
    <location>
        <begin position="37"/>
        <end position="215"/>
    </location>
</feature>
<comment type="subcellular location">
    <subcellularLocation>
        <location evidence="1">Cell membrane</location>
        <topology evidence="1">Multi-pass membrane protein</topology>
    </subcellularLocation>
</comment>
<evidence type="ECO:0000313" key="8">
    <source>
        <dbReference type="EMBL" id="SMF97341.1"/>
    </source>
</evidence>
<name>A0A1Y6D409_9GAMM</name>
<keyword evidence="9" id="KW-1185">Reference proteome</keyword>
<dbReference type="EMBL" id="FXAM01000002">
    <property type="protein sequence ID" value="SMF97341.1"/>
    <property type="molecule type" value="Genomic_DNA"/>
</dbReference>
<organism evidence="8 9">
    <name type="scientific">Methylomagnum ishizawai</name>
    <dbReference type="NCBI Taxonomy" id="1760988"/>
    <lineage>
        <taxon>Bacteria</taxon>
        <taxon>Pseudomonadati</taxon>
        <taxon>Pseudomonadota</taxon>
        <taxon>Gammaproteobacteria</taxon>
        <taxon>Methylococcales</taxon>
        <taxon>Methylococcaceae</taxon>
        <taxon>Methylomagnum</taxon>
    </lineage>
</organism>
<dbReference type="InterPro" id="IPR016741">
    <property type="entry name" value="UCP018953"/>
</dbReference>
<dbReference type="OrthoDB" id="9770435at2"/>
<reference evidence="8 9" key="1">
    <citation type="submission" date="2016-12" db="EMBL/GenBank/DDBJ databases">
        <authorList>
            <person name="Song W.-J."/>
            <person name="Kurnit D.M."/>
        </authorList>
    </citation>
    <scope>NUCLEOTIDE SEQUENCE [LARGE SCALE GENOMIC DNA]</scope>
    <source>
        <strain evidence="8 9">175</strain>
    </source>
</reference>
<dbReference type="PIRSF" id="PIRSF018953">
    <property type="entry name" value="UCP018953"/>
    <property type="match status" value="1"/>
</dbReference>
<proteinExistence type="predicted"/>
<evidence type="ECO:0000256" key="2">
    <source>
        <dbReference type="ARBA" id="ARBA00022475"/>
    </source>
</evidence>
<feature type="domain" description="FIST C-domain" evidence="7">
    <location>
        <begin position="216"/>
        <end position="370"/>
    </location>
</feature>
<dbReference type="STRING" id="1760988.SAMN02949497_0363"/>
<dbReference type="Pfam" id="PF10442">
    <property type="entry name" value="FIST_C"/>
    <property type="match status" value="1"/>
</dbReference>
<accession>A0A1Y6D409</accession>
<keyword evidence="2" id="KW-1003">Cell membrane</keyword>
<dbReference type="Pfam" id="PF08495">
    <property type="entry name" value="FIST"/>
    <property type="match status" value="1"/>
</dbReference>
<dbReference type="InterPro" id="IPR019494">
    <property type="entry name" value="FIST_C"/>
</dbReference>
<evidence type="ECO:0000256" key="5">
    <source>
        <dbReference type="ARBA" id="ARBA00023136"/>
    </source>
</evidence>
<sequence length="386" mass="41135">MADFIQAHAGHADWRIALEQCWSQIRQQLESAPVAGLSLGWCYCTDHYAAQAGAILETLGRYLPGVHWVGTLGIGVAAGPVEYIDEPAMVLLLTNLPAHSFRLFSEFQPLDAQPPGFEPFTALVHAHGPTGELAAELKRLSGQTSTGYLFGGLCSARHRASHFADTVFSGGLSGVAFGPDVRLLSRVTQGCQPIGTQRRVTRGEGNILVTLDGQRALDCVLQDLGLPETLSDVELNRALATTLVGLTATGEDVSVQPGAFGTNTEVRHIVGVSRKSGVLVVAEQLRPGAKLAFCRRDTEAAQLDLLRILGEIRRDCGTSARIDGALYISCSGRGGPHFGAPHAEFRLVNRELGGEVPLVGFFAGGEIARSHLYGYTGVLTVFTTPL</sequence>